<evidence type="ECO:0000256" key="1">
    <source>
        <dbReference type="SAM" id="Phobius"/>
    </source>
</evidence>
<name>Q7TLN6_NPVCF</name>
<dbReference type="Proteomes" id="UP000204418">
    <property type="component" value="Segment"/>
</dbReference>
<sequence length="237" mass="26849">MNLFNRCSEYIRLSSDTRTQFSLAAMSYVNVTLCAYGAVVAGYLSTVNTFAELQFLQYWFMLSLFITGLFNVTLFLHRKKTEAHEIVYELKMLHAMFFGNALMHYGVLNTEQSAVSAVLIANLVHCWALALLFVELIVLLGHTLGTYSNYRYAKACFIVVLFISAAVTLITMGANGLKTAPLCDNLPMIALLGIAYLLTAIVWRRARKPPVLICSECKWCRSTTRRLRLPQCKWNIY</sequence>
<keyword evidence="1" id="KW-0812">Transmembrane</keyword>
<evidence type="ECO:0000313" key="2">
    <source>
        <dbReference type="EMBL" id="AAP29895.1"/>
    </source>
</evidence>
<feature type="transmembrane region" description="Helical" evidence="1">
    <location>
        <begin position="56"/>
        <end position="76"/>
    </location>
</feature>
<proteinExistence type="predicted"/>
<reference evidence="2 3" key="9">
    <citation type="journal article" date="2005" name="J. Gen. Virol.">
        <title>Analysis of the Choristoneura fumiferana nucleopolyhedrovirus genome.</title>
        <authorList>
            <person name="de Jong J.G."/>
            <person name="Lauzon H.A."/>
            <person name="Dominy C."/>
            <person name="Poloumienko A."/>
            <person name="Carstens E.B."/>
            <person name="Arif B.M."/>
            <person name="Krell P.J."/>
        </authorList>
    </citation>
    <scope>NUCLEOTIDE SEQUENCE [LARGE SCALE GENOMIC DNA]</scope>
</reference>
<keyword evidence="3" id="KW-1185">Reference proteome</keyword>
<feature type="transmembrane region" description="Helical" evidence="1">
    <location>
        <begin position="114"/>
        <end position="140"/>
    </location>
</feature>
<protein>
    <submittedName>
        <fullName evidence="2">Uncharacterized protein</fullName>
    </submittedName>
</protein>
<accession>Q7TLN6</accession>
<reference evidence="2 3" key="4">
    <citation type="journal article" date="1995" name="Virology">
        <title>Identification, localization, transcription, and sequence analysis of the Choristoneura fumiferana nuclear polyhedrosis virus DNA polymerase gene.</title>
        <authorList>
            <person name="Liu J.J."/>
            <person name="Carstens E.B."/>
        </authorList>
    </citation>
    <scope>NUCLEOTIDE SEQUENCE [LARGE SCALE GENOMIC DNA]</scope>
</reference>
<dbReference type="OrthoDB" id="11490at10239"/>
<feature type="transmembrane region" description="Helical" evidence="1">
    <location>
        <begin position="152"/>
        <end position="174"/>
    </location>
</feature>
<keyword evidence="1" id="KW-1133">Transmembrane helix</keyword>
<feature type="transmembrane region" description="Helical" evidence="1">
    <location>
        <begin position="186"/>
        <end position="203"/>
    </location>
</feature>
<reference evidence="2 3" key="7">
    <citation type="journal article" date="2000" name="Virology">
        <title>Identification and molecular characterization of the Choristoneura fumiferana multicapsid nucleopolyhedrovirus genomic region encoding the regulatory genes pkip, p47, lef-12, and gta.</title>
        <authorList>
            <person name="Lapointe R."/>
            <person name="Back D.W."/>
            <person name="Ding Q."/>
            <person name="Carstens E.B."/>
        </authorList>
    </citation>
    <scope>NUCLEOTIDE SEQUENCE [LARGE SCALE GENOMIC DNA]</scope>
</reference>
<reference evidence="2 3" key="1">
    <citation type="journal article" date="1992" name="Virus Res.">
        <title>Identification of bent DNA and ARS fragments in the genome of Choristoneura fumiferana nuclear polyhedrosis virus.</title>
        <authorList>
            <person name="Lee H.Y."/>
            <person name="Arif B."/>
            <person name="Dobos P."/>
            <person name="Krell P."/>
        </authorList>
    </citation>
    <scope>NUCLEOTIDE SEQUENCE [LARGE SCALE GENOMIC DNA]</scope>
</reference>
<organism evidence="2 3">
    <name type="scientific">Choristoneura fumiferana nuclear polyhedrosis virus</name>
    <name type="common">CfMNPV</name>
    <dbReference type="NCBI Taxonomy" id="208973"/>
    <lineage>
        <taxon>Viruses</taxon>
        <taxon>Viruses incertae sedis</taxon>
        <taxon>Naldaviricetes</taxon>
        <taxon>Lefavirales</taxon>
        <taxon>Baculoviridae</taxon>
        <taxon>Alphabaculovirus</taxon>
        <taxon>Alphabaculovirus chofumiferanae</taxon>
    </lineage>
</organism>
<keyword evidence="1" id="KW-0472">Membrane</keyword>
<organismHost>
    <name type="scientific">Choristoneura fumiferana</name>
    <name type="common">Spruce budworm moth</name>
    <name type="synonym">Archips fumiferana</name>
    <dbReference type="NCBI Taxonomy" id="7141"/>
</organismHost>
<dbReference type="EMBL" id="AF512031">
    <property type="protein sequence ID" value="AAP29895.1"/>
    <property type="molecule type" value="Genomic_DNA"/>
</dbReference>
<reference evidence="2 3" key="6">
    <citation type="journal article" date="1996" name="Virology">
        <title>Identification, molecular cloning, and transcription analysis of the Choristoneura fumiferana nuclear polyhedrosis virus spindle-like protein gene.</title>
        <authorList>
            <person name="Liu J.J."/>
            <person name="Carstens E.B."/>
        </authorList>
    </citation>
    <scope>NUCLEOTIDE SEQUENCE [LARGE SCALE GENOMIC DNA]</scope>
</reference>
<dbReference type="KEGG" id="vg:1482733"/>
<evidence type="ECO:0000313" key="3">
    <source>
        <dbReference type="Proteomes" id="UP000204418"/>
    </source>
</evidence>
<reference evidence="2 3" key="2">
    <citation type="journal article" date="1995" name="J. Gen. Virol.">
        <title>Characterization, sequencing and phylogeny of the ecdysteroid UDP-glucosyltransferase gene from two distinct nuclear polyhedrosis viruses isolated from Choristoneura fumiferana.</title>
        <authorList>
            <person name="Barrett J.W."/>
            <person name="Krell P.J."/>
            <person name="Arif B.M."/>
        </authorList>
    </citation>
    <scope>NUCLEOTIDE SEQUENCE [LARGE SCALE GENOMIC DNA]</scope>
</reference>
<feature type="transmembrane region" description="Helical" evidence="1">
    <location>
        <begin position="21"/>
        <end position="44"/>
    </location>
</feature>
<reference evidence="2 3" key="5">
    <citation type="journal article" date="1996" name="Virology">
        <title>Studies of Choristoneura fumiferana nuclear polyhedrosis virus gene expression in insect cells.</title>
        <authorList>
            <person name="Qiu W."/>
            <person name="Liu J.J."/>
            <person name="Carstens E.B."/>
        </authorList>
    </citation>
    <scope>NUCLEOTIDE SEQUENCE [LARGE SCALE GENOMIC DNA]</scope>
</reference>
<reference evidence="2 3" key="3">
    <citation type="journal article" date="1995" name="Virology">
        <title>Identification and analysis of a putative origin of DNA replication in the Choristoneura fumiferana multinucleocapsid nuclear polyhedrosis virus genome.</title>
        <authorList>
            <person name="Xie W.D."/>
            <person name="Arif B."/>
            <person name="Dobos P."/>
            <person name="Krell P.J."/>
        </authorList>
    </citation>
    <scope>NUCLEOTIDE SEQUENCE [LARGE SCALE GENOMIC DNA]</scope>
</reference>
<dbReference type="RefSeq" id="NP_848424.1">
    <property type="nucleotide sequence ID" value="NC_004778.3"/>
</dbReference>
<reference evidence="2 3" key="8">
    <citation type="journal article" date="2002" name="Virus Res.">
        <title>Identification and molecular characterization of the baculovirus CfMNPV early genes: ie-1, ie-2 and pe38.</title>
        <authorList>
            <person name="Carstens E.B."/>
            <person name="Liu J.J."/>
            <person name="Dominy C."/>
        </authorList>
    </citation>
    <scope>NUCLEOTIDE SEQUENCE [LARGE SCALE GENOMIC DNA]</scope>
</reference>
<feature type="transmembrane region" description="Helical" evidence="1">
    <location>
        <begin position="88"/>
        <end position="108"/>
    </location>
</feature>
<dbReference type="GeneID" id="1482733"/>